<organism evidence="1 2">
    <name type="scientific">Dreissena polymorpha</name>
    <name type="common">Zebra mussel</name>
    <name type="synonym">Mytilus polymorpha</name>
    <dbReference type="NCBI Taxonomy" id="45954"/>
    <lineage>
        <taxon>Eukaryota</taxon>
        <taxon>Metazoa</taxon>
        <taxon>Spiralia</taxon>
        <taxon>Lophotrochozoa</taxon>
        <taxon>Mollusca</taxon>
        <taxon>Bivalvia</taxon>
        <taxon>Autobranchia</taxon>
        <taxon>Heteroconchia</taxon>
        <taxon>Euheterodonta</taxon>
        <taxon>Imparidentia</taxon>
        <taxon>Neoheterodontei</taxon>
        <taxon>Myida</taxon>
        <taxon>Dreissenoidea</taxon>
        <taxon>Dreissenidae</taxon>
        <taxon>Dreissena</taxon>
    </lineage>
</organism>
<accession>A0A9D3YYQ8</accession>
<proteinExistence type="predicted"/>
<sequence length="58" mass="6421">MVRFVYVDRAPDRAIALYKNGPGFESKNHGPLSYEASASRLETGIDPTLTSLVLRPSR</sequence>
<reference evidence="1" key="2">
    <citation type="submission" date="2020-11" db="EMBL/GenBank/DDBJ databases">
        <authorList>
            <person name="McCartney M.A."/>
            <person name="Auch B."/>
            <person name="Kono T."/>
            <person name="Mallez S."/>
            <person name="Becker A."/>
            <person name="Gohl D.M."/>
            <person name="Silverstein K.A.T."/>
            <person name="Koren S."/>
            <person name="Bechman K.B."/>
            <person name="Herman A."/>
            <person name="Abrahante J.E."/>
            <person name="Garbe J."/>
        </authorList>
    </citation>
    <scope>NUCLEOTIDE SEQUENCE</scope>
    <source>
        <strain evidence="1">Duluth1</strain>
        <tissue evidence="1">Whole animal</tissue>
    </source>
</reference>
<evidence type="ECO:0000313" key="2">
    <source>
        <dbReference type="Proteomes" id="UP000828390"/>
    </source>
</evidence>
<name>A0A9D3YYQ8_DREPO</name>
<dbReference type="Proteomes" id="UP000828390">
    <property type="component" value="Unassembled WGS sequence"/>
</dbReference>
<dbReference type="EMBL" id="JAIWYP010000014">
    <property type="protein sequence ID" value="KAH3707470.1"/>
    <property type="molecule type" value="Genomic_DNA"/>
</dbReference>
<comment type="caution">
    <text evidence="1">The sequence shown here is derived from an EMBL/GenBank/DDBJ whole genome shotgun (WGS) entry which is preliminary data.</text>
</comment>
<protein>
    <submittedName>
        <fullName evidence="1">Uncharacterized protein</fullName>
    </submittedName>
</protein>
<keyword evidence="2" id="KW-1185">Reference proteome</keyword>
<dbReference type="AlphaFoldDB" id="A0A9D3YYQ8"/>
<gene>
    <name evidence="1" type="ORF">DPMN_066876</name>
</gene>
<evidence type="ECO:0000313" key="1">
    <source>
        <dbReference type="EMBL" id="KAH3707470.1"/>
    </source>
</evidence>
<reference evidence="1" key="1">
    <citation type="journal article" date="2019" name="bioRxiv">
        <title>The Genome of the Zebra Mussel, Dreissena polymorpha: A Resource for Invasive Species Research.</title>
        <authorList>
            <person name="McCartney M.A."/>
            <person name="Auch B."/>
            <person name="Kono T."/>
            <person name="Mallez S."/>
            <person name="Zhang Y."/>
            <person name="Obille A."/>
            <person name="Becker A."/>
            <person name="Abrahante J.E."/>
            <person name="Garbe J."/>
            <person name="Badalamenti J.P."/>
            <person name="Herman A."/>
            <person name="Mangelson H."/>
            <person name="Liachko I."/>
            <person name="Sullivan S."/>
            <person name="Sone E.D."/>
            <person name="Koren S."/>
            <person name="Silverstein K.A.T."/>
            <person name="Beckman K.B."/>
            <person name="Gohl D.M."/>
        </authorList>
    </citation>
    <scope>NUCLEOTIDE SEQUENCE</scope>
    <source>
        <strain evidence="1">Duluth1</strain>
        <tissue evidence="1">Whole animal</tissue>
    </source>
</reference>